<evidence type="ECO:0000313" key="3">
    <source>
        <dbReference type="EMBL" id="KKL05894.1"/>
    </source>
</evidence>
<proteinExistence type="predicted"/>
<dbReference type="SMART" id="SM00490">
    <property type="entry name" value="HELICc"/>
    <property type="match status" value="1"/>
</dbReference>
<dbReference type="InterPro" id="IPR049730">
    <property type="entry name" value="SNF2/RAD54-like_C"/>
</dbReference>
<dbReference type="Pfam" id="PF00271">
    <property type="entry name" value="Helicase_C"/>
    <property type="match status" value="1"/>
</dbReference>
<keyword evidence="1" id="KW-0378">Hydrolase</keyword>
<evidence type="ECO:0000259" key="2">
    <source>
        <dbReference type="PROSITE" id="PS51194"/>
    </source>
</evidence>
<feature type="domain" description="Helicase C-terminal" evidence="2">
    <location>
        <begin position="326"/>
        <end position="464"/>
    </location>
</feature>
<dbReference type="PANTHER" id="PTHR45766:SF6">
    <property type="entry name" value="SWI_SNF-RELATED MATRIX-ASSOCIATED ACTIN-DEPENDENT REGULATOR OF CHROMATIN SUBFAMILY A-LIKE PROTEIN 1"/>
    <property type="match status" value="1"/>
</dbReference>
<feature type="non-terminal residue" evidence="3">
    <location>
        <position position="1"/>
    </location>
</feature>
<dbReference type="GO" id="GO:0016787">
    <property type="term" value="F:hydrolase activity"/>
    <property type="evidence" value="ECO:0007669"/>
    <property type="project" value="UniProtKB-KW"/>
</dbReference>
<feature type="non-terminal residue" evidence="3">
    <location>
        <position position="464"/>
    </location>
</feature>
<dbReference type="CDD" id="cd18793">
    <property type="entry name" value="SF2_C_SNF"/>
    <property type="match status" value="1"/>
</dbReference>
<accession>A0A0F9A8J9</accession>
<comment type="caution">
    <text evidence="3">The sequence shown here is derived from an EMBL/GenBank/DDBJ whole genome shotgun (WGS) entry which is preliminary data.</text>
</comment>
<dbReference type="PANTHER" id="PTHR45766">
    <property type="entry name" value="DNA ANNEALING HELICASE AND ENDONUCLEASE ZRANB3 FAMILY MEMBER"/>
    <property type="match status" value="1"/>
</dbReference>
<dbReference type="InterPro" id="IPR027417">
    <property type="entry name" value="P-loop_NTPase"/>
</dbReference>
<gene>
    <name evidence="3" type="ORF">LCGC14_2601470</name>
</gene>
<dbReference type="AlphaFoldDB" id="A0A0F9A8J9"/>
<evidence type="ECO:0000256" key="1">
    <source>
        <dbReference type="ARBA" id="ARBA00022801"/>
    </source>
</evidence>
<protein>
    <recommendedName>
        <fullName evidence="2">Helicase C-terminal domain-containing protein</fullName>
    </recommendedName>
</protein>
<dbReference type="EMBL" id="LAZR01043933">
    <property type="protein sequence ID" value="KKL05894.1"/>
    <property type="molecule type" value="Genomic_DNA"/>
</dbReference>
<dbReference type="InterPro" id="IPR001650">
    <property type="entry name" value="Helicase_C-like"/>
</dbReference>
<dbReference type="PROSITE" id="PS51194">
    <property type="entry name" value="HELICASE_CTER"/>
    <property type="match status" value="1"/>
</dbReference>
<dbReference type="SUPFAM" id="SSF52540">
    <property type="entry name" value="P-loop containing nucleoside triphosphate hydrolases"/>
    <property type="match status" value="1"/>
</dbReference>
<sequence>TPVNNRLTDFQHMTELFSRGQAEYFGVAPLGIHSLSGHIRKLEKVIEVAARGREEELGGGTAPAEENDAETNLAEAEQILRDDSLFEELVVQRSRVYVKKSLAEEDGQVLFPQSTPPKVVPYSVKQTYGKLLKMVEDAFHQEKPLFSLAMYYPWDYYIGEGDLAEQAIALKAGRQKQVVRLIRTSFLKRFESSVFAFKASCETLMKKLIAFYQVHAEDRHDKDRLDKWLGRNKDTTGFDPRKQRTLFPDRADLEMIEEDVVEPEFFEDAFEDRLSPDEFNIPGLLADALNDLETIGDFLRELARFEPKQDKKLQALVQLLRGHTPGLKDVALQRHKLLIFTEFKDTARYMAEQLAEAGFADVVEIDSGTHSNGRLDVIRAFAPYYNDSSSAALAEKGLDETRILISTDVLSEGLNLQDATRLVNYDLHWNPVRLMQRIGRIDRRLEPDVEAPMIADHPEVERFR</sequence>
<reference evidence="3" key="1">
    <citation type="journal article" date="2015" name="Nature">
        <title>Complex archaea that bridge the gap between prokaryotes and eukaryotes.</title>
        <authorList>
            <person name="Spang A."/>
            <person name="Saw J.H."/>
            <person name="Jorgensen S.L."/>
            <person name="Zaremba-Niedzwiedzka K."/>
            <person name="Martijn J."/>
            <person name="Lind A.E."/>
            <person name="van Eijk R."/>
            <person name="Schleper C."/>
            <person name="Guy L."/>
            <person name="Ettema T.J."/>
        </authorList>
    </citation>
    <scope>NUCLEOTIDE SEQUENCE</scope>
</reference>
<name>A0A0F9A8J9_9ZZZZ</name>
<organism evidence="3">
    <name type="scientific">marine sediment metagenome</name>
    <dbReference type="NCBI Taxonomy" id="412755"/>
    <lineage>
        <taxon>unclassified sequences</taxon>
        <taxon>metagenomes</taxon>
        <taxon>ecological metagenomes</taxon>
    </lineage>
</organism>
<dbReference type="Gene3D" id="3.40.50.300">
    <property type="entry name" value="P-loop containing nucleotide triphosphate hydrolases"/>
    <property type="match status" value="1"/>
</dbReference>